<dbReference type="Pfam" id="PF11901">
    <property type="entry name" value="DM9"/>
    <property type="match status" value="1"/>
</dbReference>
<dbReference type="Proteomes" id="UP000091820">
    <property type="component" value="Unassembled WGS sequence"/>
</dbReference>
<feature type="domain" description="Farnesoic acid O-methyl transferase" evidence="1">
    <location>
        <begin position="10"/>
        <end position="138"/>
    </location>
</feature>
<dbReference type="InterPro" id="IPR006616">
    <property type="entry name" value="DM9_repeat"/>
</dbReference>
<reference evidence="3" key="1">
    <citation type="submission" date="2014-03" db="EMBL/GenBank/DDBJ databases">
        <authorList>
            <person name="Aksoy S."/>
            <person name="Warren W."/>
            <person name="Wilson R.K."/>
        </authorList>
    </citation>
    <scope>NUCLEOTIDE SEQUENCE [LARGE SCALE GENOMIC DNA]</scope>
    <source>
        <strain evidence="3">IAEA</strain>
    </source>
</reference>
<dbReference type="AlphaFoldDB" id="A0A1A9W3Q1"/>
<protein>
    <recommendedName>
        <fullName evidence="1">Farnesoic acid O-methyl transferase domain-containing protein</fullName>
    </recommendedName>
</protein>
<accession>A0A1A9W3Q1</accession>
<proteinExistence type="predicted"/>
<dbReference type="STRING" id="37001.A0A1A9W3Q1"/>
<evidence type="ECO:0000313" key="3">
    <source>
        <dbReference type="Proteomes" id="UP000091820"/>
    </source>
</evidence>
<dbReference type="EnsemblMetazoa" id="GBRI005268-RA">
    <property type="protein sequence ID" value="GBRI005268-PA"/>
    <property type="gene ID" value="GBRI005268"/>
</dbReference>
<dbReference type="SMART" id="SM00696">
    <property type="entry name" value="DM9"/>
    <property type="match status" value="2"/>
</dbReference>
<evidence type="ECO:0000259" key="1">
    <source>
        <dbReference type="Pfam" id="PF12248"/>
    </source>
</evidence>
<name>A0A1A9W3Q1_9MUSC</name>
<keyword evidence="3" id="KW-1185">Reference proteome</keyword>
<dbReference type="PANTHER" id="PTHR36695:SF12">
    <property type="entry name" value="AGAP008648-PA"/>
    <property type="match status" value="1"/>
</dbReference>
<sequence length="459" mass="49779">MPLEVNTIDKLEYQFRPVFGSSFTFKVRCSNDAHLALTTNPVEENPMYEVFIGGWSNSKSVIRKNRQKPDVAAAITPCIVDANEFRGFWIQWSNNTISVGREGESASFLSYEVHDLFPIKFIGICTAWGACGTWLIDETPASASTRITRAPLSGIPVRTIKEVNTPDKLEYQFHPVSGNVYTFKVRSPNDAHLALTSNPVEEDPMYEIFIGGWSNSKSVIRKNRQKPDVAEADTPGILDGGEFRGFWVRWYDNVITVGREGEAAAFLSYDAPDLFPVHFVGVCTGWGANGTWLIEESTAPSAPSEPAMGFTPPAGGAGPGCWVPAANGEIPPSSMEGGFDGSEQLYIARAKHEGDLIPGKLHPSHGVCYVAWGGGEHGHNEYEVLCAGGGQWVPVQDGNIPPNAVPGGETAEGEPLFIGRATHDGTITVGKVQPSHGSCYIPYGGEEVAYKDFEVYVAM</sequence>
<reference evidence="2" key="2">
    <citation type="submission" date="2020-05" db="UniProtKB">
        <authorList>
            <consortium name="EnsemblMetazoa"/>
        </authorList>
    </citation>
    <scope>IDENTIFICATION</scope>
    <source>
        <strain evidence="2">IAEA</strain>
    </source>
</reference>
<dbReference type="Pfam" id="PF12248">
    <property type="entry name" value="Methyltransf_FA"/>
    <property type="match status" value="2"/>
</dbReference>
<organism evidence="2 3">
    <name type="scientific">Glossina brevipalpis</name>
    <dbReference type="NCBI Taxonomy" id="37001"/>
    <lineage>
        <taxon>Eukaryota</taxon>
        <taxon>Metazoa</taxon>
        <taxon>Ecdysozoa</taxon>
        <taxon>Arthropoda</taxon>
        <taxon>Hexapoda</taxon>
        <taxon>Insecta</taxon>
        <taxon>Pterygota</taxon>
        <taxon>Neoptera</taxon>
        <taxon>Endopterygota</taxon>
        <taxon>Diptera</taxon>
        <taxon>Brachycera</taxon>
        <taxon>Muscomorpha</taxon>
        <taxon>Hippoboscoidea</taxon>
        <taxon>Glossinidae</taxon>
        <taxon>Glossina</taxon>
    </lineage>
</organism>
<evidence type="ECO:0000313" key="2">
    <source>
        <dbReference type="EnsemblMetazoa" id="GBRI005268-PA"/>
    </source>
</evidence>
<dbReference type="VEuPathDB" id="VectorBase:GBRI005268"/>
<dbReference type="InterPro" id="IPR022041">
    <property type="entry name" value="Methyltransf_FA"/>
</dbReference>
<feature type="domain" description="Farnesoic acid O-methyl transferase" evidence="1">
    <location>
        <begin position="168"/>
        <end position="296"/>
    </location>
</feature>
<dbReference type="PANTHER" id="PTHR36695">
    <property type="entry name" value="AGAP008648-PA"/>
    <property type="match status" value="1"/>
</dbReference>